<dbReference type="EMBL" id="JBAMIC010000010">
    <property type="protein sequence ID" value="KAK7101461.1"/>
    <property type="molecule type" value="Genomic_DNA"/>
</dbReference>
<accession>A0AAN9GAQ3</accession>
<dbReference type="PANTHER" id="PTHR47018">
    <property type="entry name" value="CXC DOMAIN-CONTAINING PROTEIN-RELATED"/>
    <property type="match status" value="1"/>
</dbReference>
<feature type="domain" description="DUF6589" evidence="1">
    <location>
        <begin position="51"/>
        <end position="339"/>
    </location>
</feature>
<comment type="caution">
    <text evidence="2">The sequence shown here is derived from an EMBL/GenBank/DDBJ whole genome shotgun (WGS) entry which is preliminary data.</text>
</comment>
<gene>
    <name evidence="2" type="ORF">V1264_019842</name>
</gene>
<proteinExistence type="predicted"/>
<dbReference type="AlphaFoldDB" id="A0AAN9GAQ3"/>
<evidence type="ECO:0000259" key="1">
    <source>
        <dbReference type="Pfam" id="PF20231"/>
    </source>
</evidence>
<name>A0AAN9GAQ3_9CAEN</name>
<dbReference type="Proteomes" id="UP001374579">
    <property type="component" value="Unassembled WGS sequence"/>
</dbReference>
<organism evidence="2 3">
    <name type="scientific">Littorina saxatilis</name>
    <dbReference type="NCBI Taxonomy" id="31220"/>
    <lineage>
        <taxon>Eukaryota</taxon>
        <taxon>Metazoa</taxon>
        <taxon>Spiralia</taxon>
        <taxon>Lophotrochozoa</taxon>
        <taxon>Mollusca</taxon>
        <taxon>Gastropoda</taxon>
        <taxon>Caenogastropoda</taxon>
        <taxon>Littorinimorpha</taxon>
        <taxon>Littorinoidea</taxon>
        <taxon>Littorinidae</taxon>
        <taxon>Littorina</taxon>
    </lineage>
</organism>
<sequence>MPILNSPAHEFPTIWTVMQNCKSITEKLGEKYTVITFDEQLYSKAKMLQWDQLDSCKDIVLMLGGFHTSMNFCKVVGKYMNSSGIANIWVESGVIGEGTAENIMDGKGWNRAIRVHKLTVEALWSILWERFKEWATENEKTVSENLQNAAKRVAQGFANKDDNDIQSSLEDLLSSIEEVKVLFDEFESSSSENATYQYWRTYMKLVSILLRFTRSLRDGDWELFLSSFAEMLPWFGAFDHYHYTRWGTVFLADMNMLPTTAPEVHLGFLAGDFITKETKQLFNQIADDKAMEHVNKTGKVAGGLVGITKTDTARDRWSLTLSARSQLAKDTQAMFGLSSAADEDDEHDCAHKDFGKKRLKQDQDDLQKLINLFQTFNPFAHPSPDLISLTTCDVASDVVKHDLLTAEETGKEVISEFVQKRFVLKETLFHDRIKTKKRCTLESMYTLEVNTGKEKTVALKADRDLFRRVITAMEAGRDVDINKMLEQELCGVPLSLATADCRLRLPRNIWPKYFSKICHRMLLQLQAQPAP</sequence>
<protein>
    <recommendedName>
        <fullName evidence="1">DUF6589 domain-containing protein</fullName>
    </recommendedName>
</protein>
<reference evidence="2 3" key="1">
    <citation type="submission" date="2024-02" db="EMBL/GenBank/DDBJ databases">
        <title>Chromosome-scale genome assembly of the rough periwinkle Littorina saxatilis.</title>
        <authorList>
            <person name="De Jode A."/>
            <person name="Faria R."/>
            <person name="Formenti G."/>
            <person name="Sims Y."/>
            <person name="Smith T.P."/>
            <person name="Tracey A."/>
            <person name="Wood J.M.D."/>
            <person name="Zagrodzka Z.B."/>
            <person name="Johannesson K."/>
            <person name="Butlin R.K."/>
            <person name="Leder E.H."/>
        </authorList>
    </citation>
    <scope>NUCLEOTIDE SEQUENCE [LARGE SCALE GENOMIC DNA]</scope>
    <source>
        <strain evidence="2">Snail1</strain>
        <tissue evidence="2">Muscle</tissue>
    </source>
</reference>
<dbReference type="InterPro" id="IPR046496">
    <property type="entry name" value="DUF6589"/>
</dbReference>
<evidence type="ECO:0000313" key="2">
    <source>
        <dbReference type="EMBL" id="KAK7101461.1"/>
    </source>
</evidence>
<evidence type="ECO:0000313" key="3">
    <source>
        <dbReference type="Proteomes" id="UP001374579"/>
    </source>
</evidence>
<keyword evidence="3" id="KW-1185">Reference proteome</keyword>
<dbReference type="PANTHER" id="PTHR47018:SF3">
    <property type="entry name" value="MYCBP-ASSOCIATED PROTEIN"/>
    <property type="match status" value="1"/>
</dbReference>
<dbReference type="Pfam" id="PF20231">
    <property type="entry name" value="DUF6589"/>
    <property type="match status" value="1"/>
</dbReference>